<sequence length="77" mass="9120">MKMRVMAYRKIVMLRLVDNLVLHLLTSMKNLVNEEMEAEVFKELMGGNRALERLLEESTVVANKREKRKNPKMFLLK</sequence>
<evidence type="ECO:0000313" key="2">
    <source>
        <dbReference type="EMBL" id="KAK9104569.1"/>
    </source>
</evidence>
<gene>
    <name evidence="2" type="ORF">Scep_021413</name>
</gene>
<evidence type="ECO:0000259" key="1">
    <source>
        <dbReference type="PROSITE" id="PS51388"/>
    </source>
</evidence>
<evidence type="ECO:0000313" key="3">
    <source>
        <dbReference type="Proteomes" id="UP001419268"/>
    </source>
</evidence>
<dbReference type="GO" id="GO:0005525">
    <property type="term" value="F:GTP binding"/>
    <property type="evidence" value="ECO:0007669"/>
    <property type="project" value="InterPro"/>
</dbReference>
<dbReference type="AlphaFoldDB" id="A0AAP0F4B2"/>
<dbReference type="InterPro" id="IPR020850">
    <property type="entry name" value="GED_dom"/>
</dbReference>
<proteinExistence type="predicted"/>
<organism evidence="2 3">
    <name type="scientific">Stephania cephalantha</name>
    <dbReference type="NCBI Taxonomy" id="152367"/>
    <lineage>
        <taxon>Eukaryota</taxon>
        <taxon>Viridiplantae</taxon>
        <taxon>Streptophyta</taxon>
        <taxon>Embryophyta</taxon>
        <taxon>Tracheophyta</taxon>
        <taxon>Spermatophyta</taxon>
        <taxon>Magnoliopsida</taxon>
        <taxon>Ranunculales</taxon>
        <taxon>Menispermaceae</taxon>
        <taxon>Menispermoideae</taxon>
        <taxon>Cissampelideae</taxon>
        <taxon>Stephania</taxon>
    </lineage>
</organism>
<dbReference type="EMBL" id="JBBNAG010000009">
    <property type="protein sequence ID" value="KAK9104569.1"/>
    <property type="molecule type" value="Genomic_DNA"/>
</dbReference>
<dbReference type="Pfam" id="PF02212">
    <property type="entry name" value="GED"/>
    <property type="match status" value="1"/>
</dbReference>
<name>A0AAP0F4B2_9MAGN</name>
<dbReference type="PROSITE" id="PS51388">
    <property type="entry name" value="GED"/>
    <property type="match status" value="1"/>
</dbReference>
<dbReference type="GO" id="GO:0003924">
    <property type="term" value="F:GTPase activity"/>
    <property type="evidence" value="ECO:0007669"/>
    <property type="project" value="InterPro"/>
</dbReference>
<protein>
    <recommendedName>
        <fullName evidence="1">GED domain-containing protein</fullName>
    </recommendedName>
</protein>
<accession>A0AAP0F4B2</accession>
<dbReference type="Gene3D" id="1.20.120.1240">
    <property type="entry name" value="Dynamin, middle domain"/>
    <property type="match status" value="1"/>
</dbReference>
<dbReference type="InterPro" id="IPR003130">
    <property type="entry name" value="GED"/>
</dbReference>
<feature type="domain" description="GED" evidence="1">
    <location>
        <begin position="1"/>
        <end position="77"/>
    </location>
</feature>
<keyword evidence="3" id="KW-1185">Reference proteome</keyword>
<comment type="caution">
    <text evidence="2">The sequence shown here is derived from an EMBL/GenBank/DDBJ whole genome shotgun (WGS) entry which is preliminary data.</text>
</comment>
<reference evidence="2 3" key="1">
    <citation type="submission" date="2024-01" db="EMBL/GenBank/DDBJ databases">
        <title>Genome assemblies of Stephania.</title>
        <authorList>
            <person name="Yang L."/>
        </authorList>
    </citation>
    <scope>NUCLEOTIDE SEQUENCE [LARGE SCALE GENOMIC DNA]</scope>
    <source>
        <strain evidence="2">JXDWG</strain>
        <tissue evidence="2">Leaf</tissue>
    </source>
</reference>
<dbReference type="Proteomes" id="UP001419268">
    <property type="component" value="Unassembled WGS sequence"/>
</dbReference>